<evidence type="ECO:0000256" key="7">
    <source>
        <dbReference type="ARBA" id="ARBA00023136"/>
    </source>
</evidence>
<evidence type="ECO:0000256" key="14">
    <source>
        <dbReference type="SAM" id="Phobius"/>
    </source>
</evidence>
<evidence type="ECO:0000256" key="11">
    <source>
        <dbReference type="ARBA" id="ARBA00023303"/>
    </source>
</evidence>
<sequence>MNGSSVGGRRMLVKMASFGWSQTADPRKLNNSEVKMQRFVEVFSSQDAGEGVSKSFVTKPILGMSYSDAVKGHCSISCSSVMVGREIVVANPKWLSNSLLGEVKWVGVIPSILGLCASYGQEDVKMAKLGDVFYSLERWVPGPNRSVRTVWLRCFGVPLHAWNPIIFEEIGGRFGEVLGVAKETEERSELVFGREIVSVLGTRDAYDDALRKKKDSSSSSSSETGQALQRRAAGDTICNRSQRGQSTSSSEKEPVAGNFHLPYLARSGRSSESVHCPQFSREESAPVSLLDKELRVEGAMPREKVYHRRENGRGMVPGADLISAYVVAGLTCCRHGNRSAIKIGNSATHVLPVGSVNPFTGGGGCEIDSVDIQLLNTSVSFEANSWPGDLAKCLAIYALPLARQYAVCQSVDPISFQPESFSREAGLGFFVELVCANQGPAILSTQLESHFSACSDAQQLSFCSSKGWKGSKRGAKAKSSVSFPFVKAKLKKFNEAFKGREGNAPFRRKVAAAFAASSLGALSGSESVGHQEHFLQIETKSGSCGGCNKASRTEAMEVVRVGTQLGLCFGPHEQDILHRIEVLEAEASNGKGECEMKNPSMLSFSFTLVFFLWLHFSCCPAVAQNRGLNASRTVFNVGVVLDFGTPMGKMSNVCISMALEDFYATHNKYTTKLNLLWRDSNKDSVHTASIALDLLKDVQVKAIIGPQTSPQAQFVAELGDTYQVPILSFSATSPLLSSIQTPYFIRTALSDSSQVKAIAAMVKAFGWREVVQICEDTPYKNGVMPSLSDALQEVDARVPYRSMMSHLVTNDQIAQELYKLETMQTRVFIVHLSTSLSTRLFSKANEVGMMSEGYVWIITYGLANLLDSMNSSVIQSMQGVLGVKPYFPTTKELDSFMETWKRRFLIENPNYERVELNIFGLWAHDTVWALAKAVEEMRQTTLGVSEMGPRLRDAILKTNFVGRSGPFNLSSGQLESSAFQIVNVAGKGERGIGFWTPINGLEKKLNTRNNYYSTSKDDLNPIIWPGESISVPKGWALPSNGKKLRIGVPKRYGFTEFVDVIDDPRTNKPTVIGYSIDVFEAAIKQLPYAVDYEFIPFVDKDGKQNGTYNDLVDQVFFQNFDAVVGDVTIVANRSLYVDFTLPYTESGVTLVVLVKENKNKAWIFLKPISWDVWLTTGAAFVFTGMVVWALEHQINDEFRGTLAHQVGVTLWFSFSTLVYAHSSVTY</sequence>
<evidence type="ECO:0000256" key="6">
    <source>
        <dbReference type="ARBA" id="ARBA00023065"/>
    </source>
</evidence>
<keyword evidence="6" id="KW-0406">Ion transport</keyword>
<keyword evidence="5 14" id="KW-1133">Transmembrane helix</keyword>
<comment type="caution">
    <text evidence="16">The sequence shown here is derived from an EMBL/GenBank/DDBJ whole genome shotgun (WGS) entry which is preliminary data.</text>
</comment>
<evidence type="ECO:0000256" key="12">
    <source>
        <dbReference type="ARBA" id="ARBA00049638"/>
    </source>
</evidence>
<dbReference type="InterPro" id="IPR000337">
    <property type="entry name" value="GPCR_3"/>
</dbReference>
<gene>
    <name evidence="16" type="ORF">CKAN_00373100</name>
</gene>
<dbReference type="STRING" id="337451.A0A443NA06"/>
<keyword evidence="8 16" id="KW-0675">Receptor</keyword>
<reference evidence="16 17" key="1">
    <citation type="journal article" date="2019" name="Nat. Plants">
        <title>Stout camphor tree genome fills gaps in understanding of flowering plant genome evolution.</title>
        <authorList>
            <person name="Chaw S.M."/>
            <person name="Liu Y.C."/>
            <person name="Wu Y.W."/>
            <person name="Wang H.Y."/>
            <person name="Lin C.I."/>
            <person name="Wu C.S."/>
            <person name="Ke H.M."/>
            <person name="Chang L.Y."/>
            <person name="Hsu C.Y."/>
            <person name="Yang H.T."/>
            <person name="Sudianto E."/>
            <person name="Hsu M.H."/>
            <person name="Wu K.P."/>
            <person name="Wang L.N."/>
            <person name="Leebens-Mack J.H."/>
            <person name="Tsai I.J."/>
        </authorList>
    </citation>
    <scope>NUCLEOTIDE SEQUENCE [LARGE SCALE GENOMIC DNA]</scope>
    <source>
        <strain evidence="17">cv. Chaw 1501</strain>
        <tissue evidence="16">Young leaves</tissue>
    </source>
</reference>
<dbReference type="GO" id="GO:0015276">
    <property type="term" value="F:ligand-gated monoatomic ion channel activity"/>
    <property type="evidence" value="ECO:0007669"/>
    <property type="project" value="InterPro"/>
</dbReference>
<dbReference type="InterPro" id="IPR019594">
    <property type="entry name" value="Glu/Gly-bd"/>
</dbReference>
<dbReference type="CDD" id="cd19990">
    <property type="entry name" value="PBP1_GABAb_receptor_plant"/>
    <property type="match status" value="1"/>
</dbReference>
<comment type="subunit">
    <text evidence="2">May form heteromers.</text>
</comment>
<dbReference type="Pfam" id="PF10613">
    <property type="entry name" value="Lig_chan-Glu_bd"/>
    <property type="match status" value="1"/>
</dbReference>
<feature type="transmembrane region" description="Helical" evidence="14">
    <location>
        <begin position="1168"/>
        <end position="1190"/>
    </location>
</feature>
<dbReference type="Pfam" id="PF01094">
    <property type="entry name" value="ANF_receptor"/>
    <property type="match status" value="1"/>
</dbReference>
<name>A0A443NA06_9MAGN</name>
<feature type="transmembrane region" description="Helical" evidence="14">
    <location>
        <begin position="1202"/>
        <end position="1220"/>
    </location>
</feature>
<dbReference type="InterPro" id="IPR028082">
    <property type="entry name" value="Peripla_BP_I"/>
</dbReference>
<evidence type="ECO:0000256" key="4">
    <source>
        <dbReference type="ARBA" id="ARBA00022692"/>
    </source>
</evidence>
<keyword evidence="9" id="KW-0325">Glycoprotein</keyword>
<proteinExistence type="predicted"/>
<evidence type="ECO:0000256" key="1">
    <source>
        <dbReference type="ARBA" id="ARBA00004141"/>
    </source>
</evidence>
<dbReference type="SUPFAM" id="SSF53850">
    <property type="entry name" value="Periplasmic binding protein-like II"/>
    <property type="match status" value="1"/>
</dbReference>
<dbReference type="InterPro" id="IPR001828">
    <property type="entry name" value="ANF_lig-bd_rcpt"/>
</dbReference>
<evidence type="ECO:0000256" key="5">
    <source>
        <dbReference type="ARBA" id="ARBA00022989"/>
    </source>
</evidence>
<dbReference type="Proteomes" id="UP000283530">
    <property type="component" value="Unassembled WGS sequence"/>
</dbReference>
<keyword evidence="4 14" id="KW-0812">Transmembrane</keyword>
<evidence type="ECO:0000259" key="15">
    <source>
        <dbReference type="SMART" id="SM00079"/>
    </source>
</evidence>
<dbReference type="Gene3D" id="3.40.50.2300">
    <property type="match status" value="2"/>
</dbReference>
<dbReference type="OrthoDB" id="5984008at2759"/>
<evidence type="ECO:0000313" key="16">
    <source>
        <dbReference type="EMBL" id="RWR75354.1"/>
    </source>
</evidence>
<feature type="domain" description="Ionotropic glutamate receptor C-terminal" evidence="15">
    <location>
        <begin position="1043"/>
        <end position="1223"/>
    </location>
</feature>
<dbReference type="Gene3D" id="3.40.190.10">
    <property type="entry name" value="Periplasmic binding protein-like II"/>
    <property type="match status" value="1"/>
</dbReference>
<dbReference type="PANTHER" id="PTHR34836">
    <property type="entry name" value="OS06G0188250 PROTEIN"/>
    <property type="match status" value="1"/>
</dbReference>
<dbReference type="SUPFAM" id="SSF53822">
    <property type="entry name" value="Periplasmic binding protein-like I"/>
    <property type="match status" value="1"/>
</dbReference>
<dbReference type="Gene3D" id="1.10.287.70">
    <property type="match status" value="1"/>
</dbReference>
<dbReference type="EMBL" id="QPKB01000002">
    <property type="protein sequence ID" value="RWR75354.1"/>
    <property type="molecule type" value="Genomic_DNA"/>
</dbReference>
<keyword evidence="7 14" id="KW-0472">Membrane</keyword>
<organism evidence="16 17">
    <name type="scientific">Cinnamomum micranthum f. kanehirae</name>
    <dbReference type="NCBI Taxonomy" id="337451"/>
    <lineage>
        <taxon>Eukaryota</taxon>
        <taxon>Viridiplantae</taxon>
        <taxon>Streptophyta</taxon>
        <taxon>Embryophyta</taxon>
        <taxon>Tracheophyta</taxon>
        <taxon>Spermatophyta</taxon>
        <taxon>Magnoliopsida</taxon>
        <taxon>Magnoliidae</taxon>
        <taxon>Laurales</taxon>
        <taxon>Lauraceae</taxon>
        <taxon>Cinnamomum</taxon>
    </lineage>
</organism>
<keyword evidence="17" id="KW-1185">Reference proteome</keyword>
<dbReference type="InterPro" id="IPR001320">
    <property type="entry name" value="Iontro_rcpt_C"/>
</dbReference>
<comment type="function">
    <text evidence="12">Glutamate-gated receptor that probably acts as a non-selective cation channel. May be involved in light-signal transduction and calcium homeostasis via the regulation of calcium influx into cells.</text>
</comment>
<dbReference type="GO" id="GO:0004930">
    <property type="term" value="F:G protein-coupled receptor activity"/>
    <property type="evidence" value="ECO:0007669"/>
    <property type="project" value="InterPro"/>
</dbReference>
<dbReference type="PANTHER" id="PTHR34836:SF1">
    <property type="entry name" value="OS09G0428600 PROTEIN"/>
    <property type="match status" value="1"/>
</dbReference>
<evidence type="ECO:0000256" key="9">
    <source>
        <dbReference type="ARBA" id="ARBA00023180"/>
    </source>
</evidence>
<dbReference type="InterPro" id="IPR015683">
    <property type="entry name" value="Ionotropic_Glu_rcpt"/>
</dbReference>
<dbReference type="GO" id="GO:0016020">
    <property type="term" value="C:membrane"/>
    <property type="evidence" value="ECO:0007669"/>
    <property type="project" value="UniProtKB-SubCell"/>
</dbReference>
<evidence type="ECO:0000256" key="8">
    <source>
        <dbReference type="ARBA" id="ARBA00023170"/>
    </source>
</evidence>
<feature type="compositionally biased region" description="Polar residues" evidence="13">
    <location>
        <begin position="238"/>
        <end position="249"/>
    </location>
</feature>
<dbReference type="PRINTS" id="PR00248">
    <property type="entry name" value="GPCRMGR"/>
</dbReference>
<keyword evidence="3" id="KW-0813">Transport</keyword>
<dbReference type="FunFam" id="3.40.50.2300:FF:000310">
    <property type="entry name" value="Glutamate receptor"/>
    <property type="match status" value="1"/>
</dbReference>
<comment type="subcellular location">
    <subcellularLocation>
        <location evidence="1">Membrane</location>
        <topology evidence="1">Multi-pass membrane protein</topology>
    </subcellularLocation>
</comment>
<dbReference type="FunFam" id="3.40.190.10:FF:000291">
    <property type="entry name" value="Glutamate receptor"/>
    <property type="match status" value="1"/>
</dbReference>
<evidence type="ECO:0000256" key="3">
    <source>
        <dbReference type="ARBA" id="ARBA00022448"/>
    </source>
</evidence>
<protein>
    <submittedName>
        <fullName evidence="16">Glutamate receptor 2.2-like protein isoform X1</fullName>
    </submittedName>
</protein>
<keyword evidence="10" id="KW-1071">Ligand-gated ion channel</keyword>
<evidence type="ECO:0000256" key="13">
    <source>
        <dbReference type="SAM" id="MobiDB-lite"/>
    </source>
</evidence>
<accession>A0A443NA06</accession>
<feature type="region of interest" description="Disordered" evidence="13">
    <location>
        <begin position="210"/>
        <end position="257"/>
    </location>
</feature>
<evidence type="ECO:0000313" key="17">
    <source>
        <dbReference type="Proteomes" id="UP000283530"/>
    </source>
</evidence>
<dbReference type="FunFam" id="3.40.50.2300:FF:000188">
    <property type="entry name" value="Glutamate receptor"/>
    <property type="match status" value="1"/>
</dbReference>
<dbReference type="SMART" id="SM00079">
    <property type="entry name" value="PBPe"/>
    <property type="match status" value="1"/>
</dbReference>
<dbReference type="AlphaFoldDB" id="A0A443NA06"/>
<keyword evidence="11" id="KW-0407">Ion channel</keyword>
<evidence type="ECO:0000256" key="2">
    <source>
        <dbReference type="ARBA" id="ARBA00011095"/>
    </source>
</evidence>
<evidence type="ECO:0000256" key="10">
    <source>
        <dbReference type="ARBA" id="ARBA00023286"/>
    </source>
</evidence>
<dbReference type="InterPro" id="IPR044440">
    <property type="entry name" value="GABAb_receptor_plant_PBP1"/>
</dbReference>